<dbReference type="GO" id="GO:0005886">
    <property type="term" value="C:plasma membrane"/>
    <property type="evidence" value="ECO:0007669"/>
    <property type="project" value="UniProtKB-SubCell"/>
</dbReference>
<feature type="transmembrane region" description="Helical" evidence="7">
    <location>
        <begin position="193"/>
        <end position="219"/>
    </location>
</feature>
<reference evidence="10 12" key="1">
    <citation type="submission" date="2020-06" db="EMBL/GenBank/DDBJ databases">
        <title>Anoxygenic phototrophic Chloroflexota member uses a Type I reaction center.</title>
        <authorList>
            <person name="Tsuji J.M."/>
            <person name="Shaw N.A."/>
            <person name="Nagashima S."/>
            <person name="Venkiteswaran J."/>
            <person name="Schiff S.L."/>
            <person name="Hanada S."/>
            <person name="Tank M."/>
            <person name="Neufeld J.D."/>
        </authorList>
    </citation>
    <scope>NUCLEOTIDE SEQUENCE [LARGE SCALE GENOMIC DNA]</scope>
    <source>
        <strain evidence="10">L227-S17</strain>
    </source>
</reference>
<evidence type="ECO:0000256" key="5">
    <source>
        <dbReference type="ARBA" id="ARBA00023136"/>
    </source>
</evidence>
<evidence type="ECO:0000256" key="1">
    <source>
        <dbReference type="ARBA" id="ARBA00004651"/>
    </source>
</evidence>
<keyword evidence="2" id="KW-1003">Cell membrane</keyword>
<keyword evidence="13" id="KW-1185">Reference proteome</keyword>
<keyword evidence="4 7" id="KW-1133">Transmembrane helix</keyword>
<dbReference type="PANTHER" id="PTHR36115">
    <property type="entry name" value="PROLINE-RICH ANTIGEN HOMOLOG-RELATED"/>
    <property type="match status" value="1"/>
</dbReference>
<feature type="region of interest" description="Disordered" evidence="6">
    <location>
        <begin position="92"/>
        <end position="133"/>
    </location>
</feature>
<feature type="domain" description="RDD" evidence="8">
    <location>
        <begin position="187"/>
        <end position="345"/>
    </location>
</feature>
<evidence type="ECO:0000259" key="8">
    <source>
        <dbReference type="Pfam" id="PF06271"/>
    </source>
</evidence>
<evidence type="ECO:0000256" key="7">
    <source>
        <dbReference type="SAM" id="Phobius"/>
    </source>
</evidence>
<evidence type="ECO:0000256" key="3">
    <source>
        <dbReference type="ARBA" id="ARBA00022692"/>
    </source>
</evidence>
<dbReference type="InterPro" id="IPR010432">
    <property type="entry name" value="RDD"/>
</dbReference>
<dbReference type="PANTHER" id="PTHR36115:SF4">
    <property type="entry name" value="MEMBRANE PROTEIN"/>
    <property type="match status" value="1"/>
</dbReference>
<evidence type="ECO:0000256" key="2">
    <source>
        <dbReference type="ARBA" id="ARBA00022475"/>
    </source>
</evidence>
<dbReference type="InterPro" id="IPR051791">
    <property type="entry name" value="Pra-immunoreactive"/>
</dbReference>
<keyword evidence="5 7" id="KW-0472">Membrane</keyword>
<protein>
    <submittedName>
        <fullName evidence="10">RDD family protein</fullName>
    </submittedName>
</protein>
<feature type="transmembrane region" description="Helical" evidence="7">
    <location>
        <begin position="239"/>
        <end position="263"/>
    </location>
</feature>
<dbReference type="EMBL" id="JACATZ010000001">
    <property type="protein sequence ID" value="NWJ45167.1"/>
    <property type="molecule type" value="Genomic_DNA"/>
</dbReference>
<evidence type="ECO:0000256" key="4">
    <source>
        <dbReference type="ARBA" id="ARBA00022989"/>
    </source>
</evidence>
<evidence type="ECO:0000313" key="12">
    <source>
        <dbReference type="Proteomes" id="UP000521676"/>
    </source>
</evidence>
<comment type="subcellular location">
    <subcellularLocation>
        <location evidence="1">Cell membrane</location>
        <topology evidence="1">Multi-pass membrane protein</topology>
    </subcellularLocation>
</comment>
<dbReference type="Pfam" id="PF06271">
    <property type="entry name" value="RDD"/>
    <property type="match status" value="1"/>
</dbReference>
<evidence type="ECO:0000313" key="10">
    <source>
        <dbReference type="EMBL" id="NWJ45167.1"/>
    </source>
</evidence>
<reference evidence="11" key="2">
    <citation type="journal article" date="2024" name="Nature">
        <title>Anoxygenic phototroph of the Chloroflexota uses a type I reaction centre.</title>
        <authorList>
            <person name="Tsuji J.M."/>
            <person name="Shaw N.A."/>
            <person name="Nagashima S."/>
            <person name="Venkiteswaran J.J."/>
            <person name="Schiff S.L."/>
            <person name="Watanabe T."/>
            <person name="Fukui M."/>
            <person name="Hanada S."/>
            <person name="Tank M."/>
            <person name="Neufeld J.D."/>
        </authorList>
    </citation>
    <scope>NUCLEOTIDE SEQUENCE</scope>
    <source>
        <strain evidence="11">L227-S17</strain>
    </source>
</reference>
<accession>A0A8T7LWB6</accession>
<dbReference type="AlphaFoldDB" id="A0A8T7LWB6"/>
<gene>
    <name evidence="10" type="ORF">HXX08_04730</name>
    <name evidence="11" type="ORF">OZ401_000294</name>
</gene>
<dbReference type="Pfam" id="PF12773">
    <property type="entry name" value="DZR"/>
    <property type="match status" value="1"/>
</dbReference>
<dbReference type="Proteomes" id="UP000521676">
    <property type="component" value="Unassembled WGS sequence"/>
</dbReference>
<dbReference type="EMBL" id="CP128399">
    <property type="protein sequence ID" value="WJW67046.1"/>
    <property type="molecule type" value="Genomic_DNA"/>
</dbReference>
<evidence type="ECO:0000313" key="11">
    <source>
        <dbReference type="EMBL" id="WJW67046.1"/>
    </source>
</evidence>
<feature type="domain" description="DZANK-type" evidence="9">
    <location>
        <begin position="3"/>
        <end position="70"/>
    </location>
</feature>
<dbReference type="RefSeq" id="WP_341468941.1">
    <property type="nucleotide sequence ID" value="NZ_CP128399.1"/>
</dbReference>
<sequence length="360" mass="39620">MFCIKCGKENKEGSKVCYYCGALLVNQKPPEQTSTEIDVNQVSSDETISTNCYKCGKENKEGSKVCYYCGALLVKPKPPEVEKVETPPVQYPTATPVIPPTSNNAPGNFPPYYNPTSGGYSPPPSQRSPYPPGYRSPYGMPPSAWRGGMAQPRFPIAPNGVPYVVNENPQAFHSYTKEGKQVYAIFASFSIRVFAAFIDTMIMSIPGFMLSLLVYWVTLPASVLESNSIDPTNPDVVSASNWLILLNGTIYLLYCVFMTARFGQTVGHRLMGLKVMKLDGSKPDLSTALVRNLFGYSWIISQILSAVDIGLVNILGFILTVMVMIGFGSVAWAPRRQGWHDRLAGTIVVHRAELVKDLNF</sequence>
<name>A0A8T7LWB6_9CHLR</name>
<organism evidence="10 12">
    <name type="scientific">Candidatus Chlorohelix allophototropha</name>
    <dbReference type="NCBI Taxonomy" id="3003348"/>
    <lineage>
        <taxon>Bacteria</taxon>
        <taxon>Bacillati</taxon>
        <taxon>Chloroflexota</taxon>
        <taxon>Chloroflexia</taxon>
        <taxon>Candidatus Chloroheliales</taxon>
        <taxon>Candidatus Chloroheliaceae</taxon>
        <taxon>Candidatus Chlorohelix</taxon>
    </lineage>
</organism>
<evidence type="ECO:0000259" key="9">
    <source>
        <dbReference type="Pfam" id="PF12773"/>
    </source>
</evidence>
<feature type="compositionally biased region" description="Pro residues" evidence="6">
    <location>
        <begin position="121"/>
        <end position="133"/>
    </location>
</feature>
<dbReference type="Proteomes" id="UP001431572">
    <property type="component" value="Chromosome 1"/>
</dbReference>
<dbReference type="InterPro" id="IPR025874">
    <property type="entry name" value="DZR"/>
</dbReference>
<keyword evidence="3 7" id="KW-0812">Transmembrane</keyword>
<feature type="transmembrane region" description="Helical" evidence="7">
    <location>
        <begin position="310"/>
        <end position="333"/>
    </location>
</feature>
<evidence type="ECO:0000256" key="6">
    <source>
        <dbReference type="SAM" id="MobiDB-lite"/>
    </source>
</evidence>
<proteinExistence type="predicted"/>
<evidence type="ECO:0000313" key="13">
    <source>
        <dbReference type="Proteomes" id="UP001431572"/>
    </source>
</evidence>